<accession>A0ABD2N558</accession>
<name>A0ABD2N558_9CUCU</name>
<feature type="compositionally biased region" description="Low complexity" evidence="1">
    <location>
        <begin position="69"/>
        <end position="78"/>
    </location>
</feature>
<keyword evidence="3" id="KW-1185">Reference proteome</keyword>
<dbReference type="EMBL" id="JABFTP020000062">
    <property type="protein sequence ID" value="KAL3273439.1"/>
    <property type="molecule type" value="Genomic_DNA"/>
</dbReference>
<dbReference type="AlphaFoldDB" id="A0ABD2N558"/>
<evidence type="ECO:0000313" key="2">
    <source>
        <dbReference type="EMBL" id="KAL3273439.1"/>
    </source>
</evidence>
<gene>
    <name evidence="2" type="ORF">HHI36_014883</name>
</gene>
<evidence type="ECO:0000256" key="1">
    <source>
        <dbReference type="SAM" id="MobiDB-lite"/>
    </source>
</evidence>
<comment type="caution">
    <text evidence="2">The sequence shown here is derived from an EMBL/GenBank/DDBJ whole genome shotgun (WGS) entry which is preliminary data.</text>
</comment>
<evidence type="ECO:0000313" key="3">
    <source>
        <dbReference type="Proteomes" id="UP001516400"/>
    </source>
</evidence>
<feature type="region of interest" description="Disordered" evidence="1">
    <location>
        <begin position="60"/>
        <end position="98"/>
    </location>
</feature>
<reference evidence="2 3" key="1">
    <citation type="journal article" date="2021" name="BMC Biol.">
        <title>Horizontally acquired antibacterial genes associated with adaptive radiation of ladybird beetles.</title>
        <authorList>
            <person name="Li H.S."/>
            <person name="Tang X.F."/>
            <person name="Huang Y.H."/>
            <person name="Xu Z.Y."/>
            <person name="Chen M.L."/>
            <person name="Du X.Y."/>
            <person name="Qiu B.Y."/>
            <person name="Chen P.T."/>
            <person name="Zhang W."/>
            <person name="Slipinski A."/>
            <person name="Escalona H.E."/>
            <person name="Waterhouse R.M."/>
            <person name="Zwick A."/>
            <person name="Pang H."/>
        </authorList>
    </citation>
    <scope>NUCLEOTIDE SEQUENCE [LARGE SCALE GENOMIC DNA]</scope>
    <source>
        <strain evidence="2">SYSU2018</strain>
    </source>
</reference>
<dbReference type="Proteomes" id="UP001516400">
    <property type="component" value="Unassembled WGS sequence"/>
</dbReference>
<protein>
    <submittedName>
        <fullName evidence="2">Uncharacterized protein</fullName>
    </submittedName>
</protein>
<organism evidence="2 3">
    <name type="scientific">Cryptolaemus montrouzieri</name>
    <dbReference type="NCBI Taxonomy" id="559131"/>
    <lineage>
        <taxon>Eukaryota</taxon>
        <taxon>Metazoa</taxon>
        <taxon>Ecdysozoa</taxon>
        <taxon>Arthropoda</taxon>
        <taxon>Hexapoda</taxon>
        <taxon>Insecta</taxon>
        <taxon>Pterygota</taxon>
        <taxon>Neoptera</taxon>
        <taxon>Endopterygota</taxon>
        <taxon>Coleoptera</taxon>
        <taxon>Polyphaga</taxon>
        <taxon>Cucujiformia</taxon>
        <taxon>Coccinelloidea</taxon>
        <taxon>Coccinellidae</taxon>
        <taxon>Scymninae</taxon>
        <taxon>Scymnini</taxon>
        <taxon>Cryptolaemus</taxon>
    </lineage>
</organism>
<sequence length="131" mass="15081">MFSQITLIFIDFVHQNSEYSSIFLVEYFVAGAHNTSYRAIGLGQRPFLDTPFTTHLRDLGTYKKRGVPSSQSSDDSNSYKQEPQGVGKPKLNTQKDPVPNWRIRLKNASSIKQWRLEQVKDFVEFDSCFVI</sequence>
<proteinExistence type="predicted"/>